<keyword evidence="4" id="KW-1185">Reference proteome</keyword>
<dbReference type="SUPFAM" id="SSF51735">
    <property type="entry name" value="NAD(P)-binding Rossmann-fold domains"/>
    <property type="match status" value="1"/>
</dbReference>
<name>A0ABW5B3I2_9FLAO</name>
<comment type="similarity">
    <text evidence="1">Belongs to the NAD(P)-dependent epimerase/dehydratase family.</text>
</comment>
<evidence type="ECO:0000313" key="3">
    <source>
        <dbReference type="EMBL" id="MFD2189165.1"/>
    </source>
</evidence>
<gene>
    <name evidence="3" type="ORF">ACFSJT_20360</name>
</gene>
<accession>A0ABW5B3I2</accession>
<dbReference type="InterPro" id="IPR036291">
    <property type="entry name" value="NAD(P)-bd_dom_sf"/>
</dbReference>
<dbReference type="RefSeq" id="WP_378322205.1">
    <property type="nucleotide sequence ID" value="NZ_JBHUHY010000034.1"/>
</dbReference>
<proteinExistence type="inferred from homology"/>
<dbReference type="PANTHER" id="PTHR42687:SF1">
    <property type="entry name" value="L-THREONINE 3-DEHYDROGENASE, MITOCHONDRIAL"/>
    <property type="match status" value="1"/>
</dbReference>
<comment type="caution">
    <text evidence="3">The sequence shown here is derived from an EMBL/GenBank/DDBJ whole genome shotgun (WGS) entry which is preliminary data.</text>
</comment>
<evidence type="ECO:0000313" key="4">
    <source>
        <dbReference type="Proteomes" id="UP001597344"/>
    </source>
</evidence>
<sequence>MNTKTKVLVIGANGQLGSVLIGALQKKFGIENVIGSDLKKKEDFHGIFEIADATNQERIQELVSKYNITQIYHLAAILSARGEENPLQTWDINMKTLFTVLEVSRLNTIDRVFFPSSIAVFGTGAPLKNTPNNAYLDPATVYGMSKAAGENWAQYYFLKYGLDVRSLRYPGVIGYQSLPGGGTTDYAVDIYHKAVLNEEFVCFLKEDTTLPMIFMDDTIRATLELMDAPKEDIKIRTSYNVAGISFSPAEVVAEIRKLYPDFKVKYEPDFRQDIAASWPKTIDDSAAAKDWGWKPEYNLEMITQTMIQKLKEKYKTGSKNLETLLF</sequence>
<evidence type="ECO:0000259" key="2">
    <source>
        <dbReference type="Pfam" id="PF01370"/>
    </source>
</evidence>
<dbReference type="InterPro" id="IPR051225">
    <property type="entry name" value="NAD(P)_epim/dehydratase"/>
</dbReference>
<evidence type="ECO:0000256" key="1">
    <source>
        <dbReference type="ARBA" id="ARBA00007637"/>
    </source>
</evidence>
<dbReference type="Proteomes" id="UP001597344">
    <property type="component" value="Unassembled WGS sequence"/>
</dbReference>
<feature type="domain" description="NAD-dependent epimerase/dehydratase" evidence="2">
    <location>
        <begin position="7"/>
        <end position="241"/>
    </location>
</feature>
<reference evidence="4" key="1">
    <citation type="journal article" date="2019" name="Int. J. Syst. Evol. Microbiol.">
        <title>The Global Catalogue of Microorganisms (GCM) 10K type strain sequencing project: providing services to taxonomists for standard genome sequencing and annotation.</title>
        <authorList>
            <consortium name="The Broad Institute Genomics Platform"/>
            <consortium name="The Broad Institute Genome Sequencing Center for Infectious Disease"/>
            <person name="Wu L."/>
            <person name="Ma J."/>
        </authorList>
    </citation>
    <scope>NUCLEOTIDE SEQUENCE [LARGE SCALE GENOMIC DNA]</scope>
    <source>
        <strain evidence="4">DT92</strain>
    </source>
</reference>
<organism evidence="3 4">
    <name type="scientific">Aquimarina celericrescens</name>
    <dbReference type="NCBI Taxonomy" id="1964542"/>
    <lineage>
        <taxon>Bacteria</taxon>
        <taxon>Pseudomonadati</taxon>
        <taxon>Bacteroidota</taxon>
        <taxon>Flavobacteriia</taxon>
        <taxon>Flavobacteriales</taxon>
        <taxon>Flavobacteriaceae</taxon>
        <taxon>Aquimarina</taxon>
    </lineage>
</organism>
<protein>
    <submittedName>
        <fullName evidence="3">NAD-dependent epimerase/dehydratase family protein</fullName>
    </submittedName>
</protein>
<dbReference type="PANTHER" id="PTHR42687">
    <property type="entry name" value="L-THREONINE 3-DEHYDROGENASE"/>
    <property type="match status" value="1"/>
</dbReference>
<dbReference type="Gene3D" id="3.40.50.720">
    <property type="entry name" value="NAD(P)-binding Rossmann-like Domain"/>
    <property type="match status" value="1"/>
</dbReference>
<dbReference type="Pfam" id="PF01370">
    <property type="entry name" value="Epimerase"/>
    <property type="match status" value="1"/>
</dbReference>
<dbReference type="EMBL" id="JBHUHY010000034">
    <property type="protein sequence ID" value="MFD2189165.1"/>
    <property type="molecule type" value="Genomic_DNA"/>
</dbReference>
<dbReference type="InterPro" id="IPR001509">
    <property type="entry name" value="Epimerase_deHydtase"/>
</dbReference>